<accession>F2RL21</accession>
<name>F2RL21_STRVP</name>
<proteinExistence type="predicted"/>
<organism evidence="1 2">
    <name type="scientific">Streptomyces venezuelae (strain ATCC 10712 / CBS 650.69 / DSM 40230 / JCM 4526 / NBRC 13096 / PD 04745)</name>
    <dbReference type="NCBI Taxonomy" id="953739"/>
    <lineage>
        <taxon>Bacteria</taxon>
        <taxon>Bacillati</taxon>
        <taxon>Actinomycetota</taxon>
        <taxon>Actinomycetes</taxon>
        <taxon>Kitasatosporales</taxon>
        <taxon>Streptomycetaceae</taxon>
        <taxon>Streptomyces</taxon>
    </lineage>
</organism>
<dbReference type="OrthoDB" id="9971245at2"/>
<dbReference type="GeneID" id="51862697"/>
<dbReference type="RefSeq" id="WP_015033328.1">
    <property type="nucleotide sequence ID" value="NC_018750.1"/>
</dbReference>
<dbReference type="AlphaFoldDB" id="F2RL21"/>
<evidence type="ECO:0000313" key="1">
    <source>
        <dbReference type="EMBL" id="CCA55410.1"/>
    </source>
</evidence>
<keyword evidence="2" id="KW-1185">Reference proteome</keyword>
<evidence type="ECO:0000313" key="2">
    <source>
        <dbReference type="Proteomes" id="UP000006854"/>
    </source>
</evidence>
<reference evidence="1 2" key="1">
    <citation type="journal article" date="2011" name="BMC Genomics">
        <title>Genome-wide analysis of the role of GlnR in Streptomyces venezuelae provides new insights into global nitrogen regulation in actinomycetes.</title>
        <authorList>
            <person name="Pullan S.T."/>
            <person name="Bibb M.J."/>
            <person name="Merrick M."/>
        </authorList>
    </citation>
    <scope>NUCLEOTIDE SEQUENCE [LARGE SCALE GENOMIC DNA]</scope>
    <source>
        <strain evidence="2">ATCC 10712 / CBS 650.69 / DSM 40230 / JCM 4526 / NBRC 13096 / PD 04745</strain>
    </source>
</reference>
<dbReference type="Proteomes" id="UP000006854">
    <property type="component" value="Chromosome"/>
</dbReference>
<dbReference type="EMBL" id="FR845719">
    <property type="protein sequence ID" value="CCA55410.1"/>
    <property type="molecule type" value="Genomic_DNA"/>
</dbReference>
<sequence length="132" mass="14272">MKTTYHATRGDKKALCRDAKPGTPLYVIHDHVAIKGEPSTTYTEWIVTDDTMPFTGNRIAQNPTSGATIPVPSLLAQERAVHTARPAGIPNRAAMVTHETYSAAAHQAAQKVANKHAEDAAKALIRRYAGSR</sequence>
<dbReference type="KEGG" id="sve:SVEN_2124"/>
<dbReference type="eggNOG" id="ENOG503239I">
    <property type="taxonomic scope" value="Bacteria"/>
</dbReference>
<dbReference type="PATRIC" id="fig|953739.5.peg.4286"/>
<dbReference type="STRING" id="953739.SVEN_2124"/>
<protein>
    <submittedName>
        <fullName evidence="1">Uncharacterized protein</fullName>
    </submittedName>
</protein>
<dbReference type="HOGENOM" id="CLU_1915993_0_0_11"/>
<gene>
    <name evidence="1" type="ordered locus">SVEN_2124</name>
</gene>